<evidence type="ECO:0000313" key="2">
    <source>
        <dbReference type="EMBL" id="KWS04762.1"/>
    </source>
</evidence>
<proteinExistence type="predicted"/>
<feature type="transmembrane region" description="Helical" evidence="1">
    <location>
        <begin position="225"/>
        <end position="244"/>
    </location>
</feature>
<keyword evidence="1" id="KW-0812">Transmembrane</keyword>
<dbReference type="PANTHER" id="PTHR33802:SF1">
    <property type="entry name" value="XK-RELATED PROTEIN"/>
    <property type="match status" value="1"/>
</dbReference>
<protein>
    <recommendedName>
        <fullName evidence="4">DUF2339 domain-containing protein</fullName>
    </recommendedName>
</protein>
<reference evidence="2 3" key="1">
    <citation type="journal article" date="2014" name="Genome Announc.">
        <title>Draft Genome Sequence of Lysobacter capsici AZ78, a Bacterium Antagonistic to Plant-Pathogenic Oomycetes.</title>
        <authorList>
            <person name="Puopolo G."/>
            <person name="Sonego P."/>
            <person name="Engelen K."/>
            <person name="Pertot I."/>
        </authorList>
    </citation>
    <scope>NUCLEOTIDE SEQUENCE [LARGE SCALE GENOMIC DNA]</scope>
    <source>
        <strain evidence="2 3">AZ78</strain>
    </source>
</reference>
<feature type="transmembrane region" description="Helical" evidence="1">
    <location>
        <begin position="136"/>
        <end position="166"/>
    </location>
</feature>
<feature type="transmembrane region" description="Helical" evidence="1">
    <location>
        <begin position="79"/>
        <end position="97"/>
    </location>
</feature>
<dbReference type="AlphaFoldDB" id="A0A120AGK7"/>
<feature type="transmembrane region" description="Helical" evidence="1">
    <location>
        <begin position="103"/>
        <end position="124"/>
    </location>
</feature>
<name>A0A120AGK7_9GAMM</name>
<comment type="caution">
    <text evidence="2">The sequence shown here is derived from an EMBL/GenBank/DDBJ whole genome shotgun (WGS) entry which is preliminary data.</text>
</comment>
<accession>A0A120AGK7</accession>
<sequence length="261" mass="28517">MFIVRLPVVFAAVLMPVVAWCSQRGYFGPDNGAISDRYPTLLVAAGYAFAIWGVIFLLDLAFALWQLRARLREDDTMQRLRPAAAAGFTLTALWMPIFSQQWFWLALAVIWLALACMAWSAVLLSRDPTPAPGQALWAKFAISLHAGWLSLAAFLNTAQVVVAYRLLPVDDMLGWSLVLFAAAALLVLLLNGRMRGNLGYAAAALWGLIGVYLKQSESALNGAQAAAWCAAAIAALVLVQTLWLRLHPRHRVFSGHLSPGE</sequence>
<evidence type="ECO:0000313" key="3">
    <source>
        <dbReference type="Proteomes" id="UP000023435"/>
    </source>
</evidence>
<keyword evidence="1" id="KW-0472">Membrane</keyword>
<evidence type="ECO:0008006" key="4">
    <source>
        <dbReference type="Google" id="ProtNLM"/>
    </source>
</evidence>
<feature type="transmembrane region" description="Helical" evidence="1">
    <location>
        <begin position="197"/>
        <end position="213"/>
    </location>
</feature>
<evidence type="ECO:0000256" key="1">
    <source>
        <dbReference type="SAM" id="Phobius"/>
    </source>
</evidence>
<feature type="transmembrane region" description="Helical" evidence="1">
    <location>
        <begin position="45"/>
        <end position="67"/>
    </location>
</feature>
<dbReference type="EMBL" id="JAJA02000001">
    <property type="protein sequence ID" value="KWS04762.1"/>
    <property type="molecule type" value="Genomic_DNA"/>
</dbReference>
<dbReference type="PANTHER" id="PTHR33802">
    <property type="entry name" value="SI:CH211-161H7.5-RELATED"/>
    <property type="match status" value="1"/>
</dbReference>
<feature type="transmembrane region" description="Helical" evidence="1">
    <location>
        <begin position="172"/>
        <end position="190"/>
    </location>
</feature>
<gene>
    <name evidence="2" type="ORF">AZ78_2312</name>
</gene>
<organism evidence="2 3">
    <name type="scientific">Lysobacter capsici AZ78</name>
    <dbReference type="NCBI Taxonomy" id="1444315"/>
    <lineage>
        <taxon>Bacteria</taxon>
        <taxon>Pseudomonadati</taxon>
        <taxon>Pseudomonadota</taxon>
        <taxon>Gammaproteobacteria</taxon>
        <taxon>Lysobacterales</taxon>
        <taxon>Lysobacteraceae</taxon>
        <taxon>Lysobacter</taxon>
    </lineage>
</organism>
<keyword evidence="1" id="KW-1133">Transmembrane helix</keyword>
<dbReference type="Proteomes" id="UP000023435">
    <property type="component" value="Unassembled WGS sequence"/>
</dbReference>
<keyword evidence="3" id="KW-1185">Reference proteome</keyword>